<dbReference type="EMBL" id="CCBN010000014">
    <property type="protein sequence ID" value="CDO56312.1"/>
    <property type="molecule type" value="Genomic_DNA"/>
</dbReference>
<gene>
    <name evidence="1" type="ORF">BN980_GECA14s02639g</name>
</gene>
<evidence type="ECO:0000313" key="1">
    <source>
        <dbReference type="EMBL" id="CDO56312.1"/>
    </source>
</evidence>
<comment type="caution">
    <text evidence="1">The sequence shown here is derived from an EMBL/GenBank/DDBJ whole genome shotgun (WGS) entry which is preliminary data.</text>
</comment>
<evidence type="ECO:0000313" key="2">
    <source>
        <dbReference type="Proteomes" id="UP000242525"/>
    </source>
</evidence>
<keyword evidence="2" id="KW-1185">Reference proteome</keyword>
<sequence>MTLFAQLCTRIKNVCFHESLDMSEAPEYMTLRGVGTYMRWLAQMNVVFASIDPAFAHYAETGALPELPGVVTSDLARTQLQTALVKLECVLTRKTVRCPNRDFLVGSGAGSSPFAAIRATYGAGTIGNIITAADEMLRLRERATYARTVDEAADIQKLSRAYAEYVDRYCDTNAFMFINLAFQVGGREMADKYAGTPVDEVIQTIQCYGTDLVSYLYQTRDSLVPNLEDFMEYDDYDDYTGNTASVKVGVVRKRTDDEYEISDSNYFNKRSRA</sequence>
<reference evidence="1" key="1">
    <citation type="submission" date="2014-03" db="EMBL/GenBank/DDBJ databases">
        <authorList>
            <person name="Casaregola S."/>
        </authorList>
    </citation>
    <scope>NUCLEOTIDE SEQUENCE [LARGE SCALE GENOMIC DNA]</scope>
    <source>
        <strain evidence="1">CLIB 918</strain>
    </source>
</reference>
<accession>A0A0J9XHC3</accession>
<organism evidence="1 2">
    <name type="scientific">Geotrichum candidum</name>
    <name type="common">Oospora lactis</name>
    <name type="synonym">Dipodascus geotrichum</name>
    <dbReference type="NCBI Taxonomy" id="1173061"/>
    <lineage>
        <taxon>Eukaryota</taxon>
        <taxon>Fungi</taxon>
        <taxon>Dikarya</taxon>
        <taxon>Ascomycota</taxon>
        <taxon>Saccharomycotina</taxon>
        <taxon>Dipodascomycetes</taxon>
        <taxon>Dipodascales</taxon>
        <taxon>Dipodascaceae</taxon>
        <taxon>Geotrichum</taxon>
    </lineage>
</organism>
<dbReference type="Proteomes" id="UP000242525">
    <property type="component" value="Unassembled WGS sequence"/>
</dbReference>
<proteinExistence type="predicted"/>
<name>A0A0J9XHC3_GEOCN</name>
<dbReference type="AlphaFoldDB" id="A0A0J9XHC3"/>
<protein>
    <submittedName>
        <fullName evidence="1">Uncharacterized protein</fullName>
    </submittedName>
</protein>